<evidence type="ECO:0000313" key="2">
    <source>
        <dbReference type="EMBL" id="KAK7499003.1"/>
    </source>
</evidence>
<organism evidence="2 3">
    <name type="scientific">Batillaria attramentaria</name>
    <dbReference type="NCBI Taxonomy" id="370345"/>
    <lineage>
        <taxon>Eukaryota</taxon>
        <taxon>Metazoa</taxon>
        <taxon>Spiralia</taxon>
        <taxon>Lophotrochozoa</taxon>
        <taxon>Mollusca</taxon>
        <taxon>Gastropoda</taxon>
        <taxon>Caenogastropoda</taxon>
        <taxon>Sorbeoconcha</taxon>
        <taxon>Cerithioidea</taxon>
        <taxon>Batillariidae</taxon>
        <taxon>Batillaria</taxon>
    </lineage>
</organism>
<gene>
    <name evidence="2" type="ORF">BaRGS_00009812</name>
</gene>
<dbReference type="AlphaFoldDB" id="A0ABD0LIL8"/>
<feature type="non-terminal residue" evidence="2">
    <location>
        <position position="55"/>
    </location>
</feature>
<proteinExistence type="predicted"/>
<dbReference type="Proteomes" id="UP001519460">
    <property type="component" value="Unassembled WGS sequence"/>
</dbReference>
<reference evidence="2 3" key="1">
    <citation type="journal article" date="2023" name="Sci. Data">
        <title>Genome assembly of the Korean intertidal mud-creeper Batillaria attramentaria.</title>
        <authorList>
            <person name="Patra A.K."/>
            <person name="Ho P.T."/>
            <person name="Jun S."/>
            <person name="Lee S.J."/>
            <person name="Kim Y."/>
            <person name="Won Y.J."/>
        </authorList>
    </citation>
    <scope>NUCLEOTIDE SEQUENCE [LARGE SCALE GENOMIC DNA]</scope>
    <source>
        <strain evidence="2">Wonlab-2016</strain>
    </source>
</reference>
<dbReference type="EMBL" id="JACVVK020000047">
    <property type="protein sequence ID" value="KAK7499003.1"/>
    <property type="molecule type" value="Genomic_DNA"/>
</dbReference>
<evidence type="ECO:0000256" key="1">
    <source>
        <dbReference type="SAM" id="MobiDB-lite"/>
    </source>
</evidence>
<protein>
    <submittedName>
        <fullName evidence="2">Uncharacterized protein</fullName>
    </submittedName>
</protein>
<evidence type="ECO:0000313" key="3">
    <source>
        <dbReference type="Proteomes" id="UP001519460"/>
    </source>
</evidence>
<sequence length="55" mass="5543">MHVQSGCQTGAAGLTRPAASEGHATDLSFGSRSLSTAEQGVNVNIIGTHGSYLAK</sequence>
<keyword evidence="3" id="KW-1185">Reference proteome</keyword>
<feature type="region of interest" description="Disordered" evidence="1">
    <location>
        <begin position="1"/>
        <end position="26"/>
    </location>
</feature>
<name>A0ABD0LIL8_9CAEN</name>
<accession>A0ABD0LIL8</accession>
<comment type="caution">
    <text evidence="2">The sequence shown here is derived from an EMBL/GenBank/DDBJ whole genome shotgun (WGS) entry which is preliminary data.</text>
</comment>